<keyword evidence="1" id="KW-0472">Membrane</keyword>
<accession>A0A7R7IDT2</accession>
<proteinExistence type="predicted"/>
<sequence>MKTRQIIKEMNVYRENLSEANRALFDKILLKVRFSKIRERDAEEFSYYCLDLFLQAEKENRSVEEVMGTNDVNQFCDDYISGIRENYNIYERMYLKIKYVPMILFIFVGIWELLISYMIPNIIAGNSVSLDTPITLALVIEFIVVMFITEIAMKYAAKISWELNHQNTRHTQMKYFFIIFGIYLLFVFGFVGIKLLFAKIILFHLNFVFFISTVAMIMLIQDYYDNKVVKN</sequence>
<evidence type="ECO:0000256" key="1">
    <source>
        <dbReference type="SAM" id="Phobius"/>
    </source>
</evidence>
<keyword evidence="1" id="KW-1133">Transmembrane helix</keyword>
<dbReference type="AlphaFoldDB" id="A0A7R7IDT2"/>
<keyword evidence="3" id="KW-1185">Reference proteome</keyword>
<reference evidence="2 3" key="1">
    <citation type="submission" date="2020-11" db="EMBL/GenBank/DDBJ databases">
        <title>Draft genome sequencing of a Lachnospiraceae strain isolated from anoxic soil subjected to BSD treatment.</title>
        <authorList>
            <person name="Uek A."/>
            <person name="Tonouchi A."/>
        </authorList>
    </citation>
    <scope>NUCLEOTIDE SEQUENCE [LARGE SCALE GENOMIC DNA]</scope>
    <source>
        <strain evidence="2 3">TB5</strain>
    </source>
</reference>
<protein>
    <submittedName>
        <fullName evidence="2">Uncharacterized protein</fullName>
    </submittedName>
</protein>
<feature type="transmembrane region" description="Helical" evidence="1">
    <location>
        <begin position="174"/>
        <end position="195"/>
    </location>
</feature>
<feature type="transmembrane region" description="Helical" evidence="1">
    <location>
        <begin position="201"/>
        <end position="220"/>
    </location>
</feature>
<dbReference type="KEGG" id="ahb:bsdtb5_16330"/>
<dbReference type="Gene3D" id="1.10.1900.10">
    <property type="entry name" value="c-terminal domain of poly(a) binding protein"/>
    <property type="match status" value="1"/>
</dbReference>
<evidence type="ECO:0000313" key="3">
    <source>
        <dbReference type="Proteomes" id="UP000595897"/>
    </source>
</evidence>
<evidence type="ECO:0000313" key="2">
    <source>
        <dbReference type="EMBL" id="BCN30338.1"/>
    </source>
</evidence>
<dbReference type="Proteomes" id="UP000595897">
    <property type="component" value="Chromosome"/>
</dbReference>
<dbReference type="SUPFAM" id="SSF158560">
    <property type="entry name" value="BH3980-like"/>
    <property type="match status" value="1"/>
</dbReference>
<gene>
    <name evidence="2" type="ORF">bsdtb5_16330</name>
</gene>
<name>A0A7R7IDT2_9FIRM</name>
<keyword evidence="1" id="KW-0812">Transmembrane</keyword>
<dbReference type="EMBL" id="AP024169">
    <property type="protein sequence ID" value="BCN30338.1"/>
    <property type="molecule type" value="Genomic_DNA"/>
</dbReference>
<feature type="transmembrane region" description="Helical" evidence="1">
    <location>
        <begin position="99"/>
        <end position="119"/>
    </location>
</feature>
<feature type="transmembrane region" description="Helical" evidence="1">
    <location>
        <begin position="134"/>
        <end position="153"/>
    </location>
</feature>
<organism evidence="2 3">
    <name type="scientific">Anaeromicropila herbilytica</name>
    <dbReference type="NCBI Taxonomy" id="2785025"/>
    <lineage>
        <taxon>Bacteria</taxon>
        <taxon>Bacillati</taxon>
        <taxon>Bacillota</taxon>
        <taxon>Clostridia</taxon>
        <taxon>Lachnospirales</taxon>
        <taxon>Lachnospiraceae</taxon>
        <taxon>Anaeromicropila</taxon>
    </lineage>
</organism>